<feature type="domain" description="Ig-like" evidence="3">
    <location>
        <begin position="134"/>
        <end position="224"/>
    </location>
</feature>
<dbReference type="InterPro" id="IPR007110">
    <property type="entry name" value="Ig-like_dom"/>
</dbReference>
<keyword evidence="1" id="KW-1133">Transmembrane helix</keyword>
<dbReference type="Ensembl" id="ENSOABT00000008527.2">
    <property type="protein sequence ID" value="ENSOABP00000008225.1"/>
    <property type="gene ID" value="ENSOABG00000004494.2"/>
</dbReference>
<keyword evidence="1" id="KW-0472">Membrane</keyword>
<proteinExistence type="predicted"/>
<organism evidence="4 5">
    <name type="scientific">Oreochromis aureus</name>
    <name type="common">Israeli tilapia</name>
    <name type="synonym">Chromis aureus</name>
    <dbReference type="NCBI Taxonomy" id="47969"/>
    <lineage>
        <taxon>Eukaryota</taxon>
        <taxon>Metazoa</taxon>
        <taxon>Chordata</taxon>
        <taxon>Craniata</taxon>
        <taxon>Vertebrata</taxon>
        <taxon>Euteleostomi</taxon>
        <taxon>Actinopterygii</taxon>
        <taxon>Neopterygii</taxon>
        <taxon>Teleostei</taxon>
        <taxon>Neoteleostei</taxon>
        <taxon>Acanthomorphata</taxon>
        <taxon>Ovalentaria</taxon>
        <taxon>Cichlomorphae</taxon>
        <taxon>Cichliformes</taxon>
        <taxon>Cichlidae</taxon>
        <taxon>African cichlids</taxon>
        <taxon>Pseudocrenilabrinae</taxon>
        <taxon>Oreochromini</taxon>
        <taxon>Oreochromis</taxon>
    </lineage>
</organism>
<feature type="transmembrane region" description="Helical" evidence="1">
    <location>
        <begin position="234"/>
        <end position="261"/>
    </location>
</feature>
<feature type="signal peptide" evidence="2">
    <location>
        <begin position="1"/>
        <end position="24"/>
    </location>
</feature>
<dbReference type="AlphaFoldDB" id="A0A668S172"/>
<protein>
    <recommendedName>
        <fullName evidence="3">Ig-like domain-containing protein</fullName>
    </recommendedName>
</protein>
<evidence type="ECO:0000259" key="3">
    <source>
        <dbReference type="PROSITE" id="PS50835"/>
    </source>
</evidence>
<keyword evidence="2" id="KW-0732">Signal</keyword>
<accession>A0A668S172</accession>
<evidence type="ECO:0000256" key="2">
    <source>
        <dbReference type="SAM" id="SignalP"/>
    </source>
</evidence>
<dbReference type="Proteomes" id="UP000472276">
    <property type="component" value="Unassembled WGS sequence"/>
</dbReference>
<keyword evidence="1" id="KW-0812">Transmembrane</keyword>
<dbReference type="PROSITE" id="PS50835">
    <property type="entry name" value="IG_LIKE"/>
    <property type="match status" value="1"/>
</dbReference>
<feature type="chain" id="PRO_5025562258" description="Ig-like domain-containing protein" evidence="2">
    <location>
        <begin position="25"/>
        <end position="271"/>
    </location>
</feature>
<dbReference type="OMA" id="NEEILWR"/>
<evidence type="ECO:0000256" key="1">
    <source>
        <dbReference type="SAM" id="Phobius"/>
    </source>
</evidence>
<reference evidence="4" key="2">
    <citation type="submission" date="2025-09" db="UniProtKB">
        <authorList>
            <consortium name="Ensembl"/>
        </authorList>
    </citation>
    <scope>IDENTIFICATION</scope>
</reference>
<name>A0A668S172_OREAU</name>
<dbReference type="InterPro" id="IPR036179">
    <property type="entry name" value="Ig-like_dom_sf"/>
</dbReference>
<dbReference type="InterPro" id="IPR013783">
    <property type="entry name" value="Ig-like_fold"/>
</dbReference>
<keyword evidence="5" id="KW-1185">Reference proteome</keyword>
<dbReference type="SUPFAM" id="SSF48726">
    <property type="entry name" value="Immunoglobulin"/>
    <property type="match status" value="1"/>
</dbReference>
<dbReference type="PANTHER" id="PTHR21063">
    <property type="entry name" value="LFA-3"/>
    <property type="match status" value="1"/>
</dbReference>
<evidence type="ECO:0000313" key="5">
    <source>
        <dbReference type="Proteomes" id="UP000472276"/>
    </source>
</evidence>
<evidence type="ECO:0000313" key="4">
    <source>
        <dbReference type="Ensembl" id="ENSOABP00000008225.1"/>
    </source>
</evidence>
<reference evidence="4" key="1">
    <citation type="submission" date="2025-08" db="UniProtKB">
        <authorList>
            <consortium name="Ensembl"/>
        </authorList>
    </citation>
    <scope>IDENTIFICATION</scope>
</reference>
<sequence>AYVHKISPCKCLIVVLTFVGEAMNQEIQNLMVRPGGSVTLPTGLTGLNGDDILWIYGSDQTLLLCDGGEITRVPEEYAGRLQLDQSSGCLTISNIRKSAVFRGEMLKGNKTHNFDYNVTVVGESLSFLDPVSVPHITEAQTDITAKTSIETQSAVSEICSARCWVENSFNVILSWYRGSEIIMNTSDPDVSNNLTLTLEIQRKNESIYTCRAENPVSNKTAALNSRLWCSAHDITGTLCVLIVGVGAPVMVLVIVAVAHCYRQRNRNSGSM</sequence>
<dbReference type="PANTHER" id="PTHR21063:SF4">
    <property type="entry name" value="CD48 ANTIGEN-RELATED"/>
    <property type="match status" value="1"/>
</dbReference>
<dbReference type="Gene3D" id="2.60.40.10">
    <property type="entry name" value="Immunoglobulins"/>
    <property type="match status" value="2"/>
</dbReference>